<proteinExistence type="predicted"/>
<gene>
    <name evidence="2" type="ORF">ACFY1D_37030</name>
</gene>
<dbReference type="Pfam" id="PF13730">
    <property type="entry name" value="HTH_36"/>
    <property type="match status" value="1"/>
</dbReference>
<evidence type="ECO:0000313" key="2">
    <source>
        <dbReference type="EMBL" id="MFF4526977.1"/>
    </source>
</evidence>
<reference evidence="2 3" key="1">
    <citation type="submission" date="2024-10" db="EMBL/GenBank/DDBJ databases">
        <title>The Natural Products Discovery Center: Release of the First 8490 Sequenced Strains for Exploring Actinobacteria Biosynthetic Diversity.</title>
        <authorList>
            <person name="Kalkreuter E."/>
            <person name="Kautsar S.A."/>
            <person name="Yang D."/>
            <person name="Bader C.D."/>
            <person name="Teijaro C.N."/>
            <person name="Fluegel L."/>
            <person name="Davis C.M."/>
            <person name="Simpson J.R."/>
            <person name="Lauterbach L."/>
            <person name="Steele A.D."/>
            <person name="Gui C."/>
            <person name="Meng S."/>
            <person name="Li G."/>
            <person name="Viehrig K."/>
            <person name="Ye F."/>
            <person name="Su P."/>
            <person name="Kiefer A.F."/>
            <person name="Nichols A."/>
            <person name="Cepeda A.J."/>
            <person name="Yan W."/>
            <person name="Fan B."/>
            <person name="Jiang Y."/>
            <person name="Adhikari A."/>
            <person name="Zheng C.-J."/>
            <person name="Schuster L."/>
            <person name="Cowan T.M."/>
            <person name="Smanski M.J."/>
            <person name="Chevrette M.G."/>
            <person name="De Carvalho L.P.S."/>
            <person name="Shen B."/>
        </authorList>
    </citation>
    <scope>NUCLEOTIDE SEQUENCE [LARGE SCALE GENOMIC DNA]</scope>
    <source>
        <strain evidence="2 3">NPDC001390</strain>
    </source>
</reference>
<feature type="compositionally biased region" description="Pro residues" evidence="1">
    <location>
        <begin position="349"/>
        <end position="359"/>
    </location>
</feature>
<dbReference type="RefSeq" id="WP_387892455.1">
    <property type="nucleotide sequence ID" value="NZ_JBIAWJ010000031.1"/>
</dbReference>
<feature type="region of interest" description="Disordered" evidence="1">
    <location>
        <begin position="324"/>
        <end position="374"/>
    </location>
</feature>
<dbReference type="EMBL" id="JBIAWJ010000031">
    <property type="protein sequence ID" value="MFF4526977.1"/>
    <property type="molecule type" value="Genomic_DNA"/>
</dbReference>
<evidence type="ECO:0000256" key="1">
    <source>
        <dbReference type="SAM" id="MobiDB-lite"/>
    </source>
</evidence>
<dbReference type="Gene3D" id="1.10.10.10">
    <property type="entry name" value="Winged helix-like DNA-binding domain superfamily/Winged helix DNA-binding domain"/>
    <property type="match status" value="1"/>
</dbReference>
<feature type="compositionally biased region" description="Low complexity" evidence="1">
    <location>
        <begin position="339"/>
        <end position="348"/>
    </location>
</feature>
<feature type="region of interest" description="Disordered" evidence="1">
    <location>
        <begin position="158"/>
        <end position="208"/>
    </location>
</feature>
<comment type="caution">
    <text evidence="2">The sequence shown here is derived from an EMBL/GenBank/DDBJ whole genome shotgun (WGS) entry which is preliminary data.</text>
</comment>
<sequence length="390" mass="42418">MSVEHMAMVFAAEGLDGSEKLLLLAYTNYTDPHGYCFPGEDRLADDTGTSVSTVRRTKKKLIGRNLVKSERRAETSNLTRVNLPLLTSMGRAKKVYDDNEVERLSFAETAPKRVPDQQTVQSDLYPEEPSDLRTVHSDLDQVSDCSVGQVNLTCGRGQSDLQSISDPSVDPPVISQTVDGRRPSTGSRGSRGGGSAASGKSKPTFSREERRQYDAFVAALPGPLAALVPKGLPEPLVRVVLAATDPDSPAGRTVEQLVTYRLMPKWDRYYGSLDQAGPIQKPVGVLVAMLRRDAECGNDRCDERTDVDFGDPCRACVQRQEDKRADRRAEAAEKPSPAPVSVPASSVPSPAPTPAPERIPTPAVTEGGEWAMPNDEFRAARAMTKGRRVR</sequence>
<accession>A0ABW6UU34</accession>
<protein>
    <submittedName>
        <fullName evidence="2">Helix-turn-helix domain-containing protein</fullName>
    </submittedName>
</protein>
<keyword evidence="3" id="KW-1185">Reference proteome</keyword>
<dbReference type="InterPro" id="IPR036388">
    <property type="entry name" value="WH-like_DNA-bd_sf"/>
</dbReference>
<evidence type="ECO:0000313" key="3">
    <source>
        <dbReference type="Proteomes" id="UP001602058"/>
    </source>
</evidence>
<dbReference type="Proteomes" id="UP001602058">
    <property type="component" value="Unassembled WGS sequence"/>
</dbReference>
<organism evidence="2 3">
    <name type="scientific">Streptomyces bluensis</name>
    <dbReference type="NCBI Taxonomy" id="33897"/>
    <lineage>
        <taxon>Bacteria</taxon>
        <taxon>Bacillati</taxon>
        <taxon>Actinomycetota</taxon>
        <taxon>Actinomycetes</taxon>
        <taxon>Kitasatosporales</taxon>
        <taxon>Streptomycetaceae</taxon>
        <taxon>Streptomyces</taxon>
    </lineage>
</organism>
<feature type="region of interest" description="Disordered" evidence="1">
    <location>
        <begin position="109"/>
        <end position="131"/>
    </location>
</feature>
<feature type="compositionally biased region" description="Basic and acidic residues" evidence="1">
    <location>
        <begin position="324"/>
        <end position="333"/>
    </location>
</feature>
<name>A0ABW6UU34_9ACTN</name>